<protein>
    <submittedName>
        <fullName evidence="1">Uncharacterized protein</fullName>
    </submittedName>
</protein>
<organism evidence="1 2">
    <name type="scientific">Capnocytophaga endodontalis</name>
    <dbReference type="NCBI Taxonomy" id="2708117"/>
    <lineage>
        <taxon>Bacteria</taxon>
        <taxon>Pseudomonadati</taxon>
        <taxon>Bacteroidota</taxon>
        <taxon>Flavobacteriia</taxon>
        <taxon>Flavobacteriales</taxon>
        <taxon>Flavobacteriaceae</taxon>
        <taxon>Capnocytophaga</taxon>
    </lineage>
</organism>
<reference evidence="2" key="1">
    <citation type="submission" date="2017-06" db="EMBL/GenBank/DDBJ databases">
        <title>Complete genome sequence of Capnocytophaga sp. KCOM 1579 (=ChDC OS43) isolated from a human refractory periapical abscess lesion.</title>
        <authorList>
            <person name="Kook J.-K."/>
            <person name="Park S.-N."/>
            <person name="Lim Y.K."/>
            <person name="Roh H."/>
        </authorList>
    </citation>
    <scope>NUCLEOTIDE SEQUENCE [LARGE SCALE GENOMIC DNA]</scope>
    <source>
        <strain evidence="2">ChDC OS43</strain>
    </source>
</reference>
<sequence>MKHTILFFVFVILLTNCQQQKTISIQKDTTTQSNTAIVMSIDSTVVAKTNTAEPKVKLSKNDSLLKILQEKYGEDYESYQRAVRKLVLHQMKYSILKNTCLEEFYLQGFAKTTKDSIKVHLPFNLHTFDCGAPDCYTTEVSFRLTNEKNIIFPDSLPFHEEQSGCMENYQFSDVYELIKTTHKHVIYHCPTKRRTLVLYFPKIKGCWSGDAYYFVGVTRKRFNGKNIYTVRENYNDNKPESEWNKVPYMITNFNRLEYEFMLKE</sequence>
<dbReference type="AlphaFoldDB" id="A0A1Z4BPE4"/>
<keyword evidence="2" id="KW-1185">Reference proteome</keyword>
<evidence type="ECO:0000313" key="2">
    <source>
        <dbReference type="Proteomes" id="UP000197007"/>
    </source>
</evidence>
<name>A0A1Z4BPE4_9FLAO</name>
<accession>A0A1Z4BPE4</accession>
<dbReference type="EMBL" id="CP022022">
    <property type="protein sequence ID" value="ASF43148.1"/>
    <property type="molecule type" value="Genomic_DNA"/>
</dbReference>
<evidence type="ECO:0000313" key="1">
    <source>
        <dbReference type="EMBL" id="ASF43148.1"/>
    </source>
</evidence>
<dbReference type="KEGG" id="capn:CBG49_08715"/>
<dbReference type="RefSeq" id="WP_088594191.1">
    <property type="nucleotide sequence ID" value="NZ_CP022022.1"/>
</dbReference>
<gene>
    <name evidence="1" type="ORF">CBG49_08715</name>
</gene>
<dbReference type="Proteomes" id="UP000197007">
    <property type="component" value="Chromosome"/>
</dbReference>
<proteinExistence type="predicted"/>